<comment type="subcellular location">
    <subcellularLocation>
        <location evidence="1">Membrane</location>
        <topology evidence="1">Multi-pass membrane protein</topology>
    </subcellularLocation>
</comment>
<feature type="transmembrane region" description="Helical" evidence="9">
    <location>
        <begin position="615"/>
        <end position="633"/>
    </location>
</feature>
<evidence type="ECO:0000256" key="8">
    <source>
        <dbReference type="RuleBase" id="RU000688"/>
    </source>
</evidence>
<feature type="transmembrane region" description="Helical" evidence="9">
    <location>
        <begin position="408"/>
        <end position="428"/>
    </location>
</feature>
<dbReference type="Proteomes" id="UP000001593">
    <property type="component" value="Unassembled WGS sequence"/>
</dbReference>
<evidence type="ECO:0000259" key="10">
    <source>
        <dbReference type="PROSITE" id="PS50262"/>
    </source>
</evidence>
<feature type="transmembrane region" description="Helical" evidence="9">
    <location>
        <begin position="241"/>
        <end position="260"/>
    </location>
</feature>
<evidence type="ECO:0000256" key="3">
    <source>
        <dbReference type="ARBA" id="ARBA00022989"/>
    </source>
</evidence>
<feature type="domain" description="G-protein coupled receptors family 1 profile" evidence="10">
    <location>
        <begin position="43"/>
        <end position="296"/>
    </location>
</feature>
<keyword evidence="5 9" id="KW-0472">Membrane</keyword>
<dbReference type="GO" id="GO:0007602">
    <property type="term" value="P:phototransduction"/>
    <property type="evidence" value="ECO:0000318"/>
    <property type="project" value="GO_Central"/>
</dbReference>
<feature type="transmembrane region" description="Helical" evidence="9">
    <location>
        <begin position="183"/>
        <end position="206"/>
    </location>
</feature>
<dbReference type="InterPro" id="IPR011527">
    <property type="entry name" value="ABC1_TM_dom"/>
</dbReference>
<feature type="transmembrane region" description="Helical" evidence="9">
    <location>
        <begin position="141"/>
        <end position="163"/>
    </location>
</feature>
<dbReference type="SUPFAM" id="SSF81321">
    <property type="entry name" value="Family A G protein-coupled receptor-like"/>
    <property type="match status" value="1"/>
</dbReference>
<dbReference type="SUPFAM" id="SSF90123">
    <property type="entry name" value="ABC transporter transmembrane region"/>
    <property type="match status" value="1"/>
</dbReference>
<dbReference type="GO" id="GO:0005524">
    <property type="term" value="F:ATP binding"/>
    <property type="evidence" value="ECO:0007669"/>
    <property type="project" value="InterPro"/>
</dbReference>
<keyword evidence="13" id="KW-1185">Reference proteome</keyword>
<dbReference type="PhylomeDB" id="A7RRH0"/>
<dbReference type="GO" id="GO:0140359">
    <property type="term" value="F:ABC-type transporter activity"/>
    <property type="evidence" value="ECO:0007669"/>
    <property type="project" value="InterPro"/>
</dbReference>
<dbReference type="InterPro" id="IPR017452">
    <property type="entry name" value="GPCR_Rhodpsn_7TM"/>
</dbReference>
<keyword evidence="4 8" id="KW-0297">G-protein coupled receptor</keyword>
<keyword evidence="6 8" id="KW-0675">Receptor</keyword>
<dbReference type="eggNOG" id="KOG0054">
    <property type="taxonomic scope" value="Eukaryota"/>
</dbReference>
<evidence type="ECO:0008006" key="14">
    <source>
        <dbReference type="Google" id="ProtNLM"/>
    </source>
</evidence>
<feature type="transmembrane region" description="Helical" evidence="9">
    <location>
        <begin position="280"/>
        <end position="299"/>
    </location>
</feature>
<proteinExistence type="inferred from homology"/>
<evidence type="ECO:0000256" key="4">
    <source>
        <dbReference type="ARBA" id="ARBA00023040"/>
    </source>
</evidence>
<dbReference type="AlphaFoldDB" id="A7RRH0"/>
<feature type="transmembrane region" description="Helical" evidence="9">
    <location>
        <begin position="503"/>
        <end position="523"/>
    </location>
</feature>
<feature type="transmembrane region" description="Helical" evidence="9">
    <location>
        <begin position="376"/>
        <end position="396"/>
    </location>
</feature>
<keyword evidence="2 8" id="KW-0812">Transmembrane</keyword>
<dbReference type="PANTHER" id="PTHR24240">
    <property type="entry name" value="OPSIN"/>
    <property type="match status" value="1"/>
</dbReference>
<dbReference type="InterPro" id="IPR000276">
    <property type="entry name" value="GPCR_Rhodpsn"/>
</dbReference>
<feature type="transmembrane region" description="Helical" evidence="9">
    <location>
        <begin position="63"/>
        <end position="88"/>
    </location>
</feature>
<protein>
    <recommendedName>
        <fullName evidence="14">G-protein coupled receptors family 1 profile domain-containing protein</fullName>
    </recommendedName>
</protein>
<dbReference type="CDD" id="cd18579">
    <property type="entry name" value="ABC_6TM_ABCC_D1"/>
    <property type="match status" value="1"/>
</dbReference>
<dbReference type="PRINTS" id="PR00237">
    <property type="entry name" value="GPCRRHODOPSN"/>
</dbReference>
<dbReference type="Pfam" id="PF00664">
    <property type="entry name" value="ABC_membrane"/>
    <property type="match status" value="1"/>
</dbReference>
<dbReference type="PROSITE" id="PS50929">
    <property type="entry name" value="ABC_TM1F"/>
    <property type="match status" value="1"/>
</dbReference>
<sequence length="700" mass="78904">MTYSLYPEKKLELYAVELARRSPGLVAVESIFCAIFILVAFVGNTIVLWIVYKNPSLRTIPNLFVISLAVSDVIMSGFCAPMCLAILITGRDVLGDALCNLQGFLVTILARVSLWTMGLVAINRFFLIVKPNMYRKIFKASYTRWMVIAVWVLSCAEPVPYLARGHRYFFHPAKVFCFPDSRMPAVIITGYIVVGIPMPILNYCYYKVFQAIRKHRRRLQGMRSNQPSTGGPSVEDINVTWTLFWTVCALLVCWTPISAIDIVDAARDTLASFPRPVYMLYLYLGQISTAVNPFIYGVMNKSFRDAYKRLFNRFRKSTRIMQDTDLLEQREKDSAKHLTSLLDESYTRTKKKTSRKDHTLLMAIFKCFAVQFTTQLFYAVVVMICSILLPVLLALLATEHHSSRTVSYLYAGGLGAIAFAMAVFRQLAVYDGYSVGAKVKIALMGLIYRKILRLSSSYHHDVTPGYMSMECKTIERACRHVTWCIMVPVHLVIVTALSWQYVGWLSLVGSGLFVVLLLSQGISRKVASTLSRRVAEYSANRVATVRQVVTGIRSVKMLAWESPLMSLISDLRRRELRYIRLRFLLTCYNHVTSICSSPLVSLVIFPAYAILGNELVAANVFATVALYSSLNITTANTSSFASIFTETLVAAQKLQMFLESEEFQGALQLNRDAATTKSSDKVEYFINPAFQLEKTSSTDV</sequence>
<evidence type="ECO:0000256" key="1">
    <source>
        <dbReference type="ARBA" id="ARBA00004141"/>
    </source>
</evidence>
<evidence type="ECO:0000256" key="6">
    <source>
        <dbReference type="ARBA" id="ARBA00023170"/>
    </source>
</evidence>
<feature type="transmembrane region" description="Helical" evidence="9">
    <location>
        <begin position="26"/>
        <end position="51"/>
    </location>
</feature>
<feature type="transmembrane region" description="Helical" evidence="9">
    <location>
        <begin position="108"/>
        <end position="129"/>
    </location>
</feature>
<dbReference type="Gene3D" id="1.20.1560.10">
    <property type="entry name" value="ABC transporter type 1, transmembrane domain"/>
    <property type="match status" value="1"/>
</dbReference>
<dbReference type="Gene3D" id="1.20.1070.10">
    <property type="entry name" value="Rhodopsin 7-helix transmembrane proteins"/>
    <property type="match status" value="1"/>
</dbReference>
<evidence type="ECO:0000256" key="2">
    <source>
        <dbReference type="ARBA" id="ARBA00022692"/>
    </source>
</evidence>
<name>A7RRH0_NEMVE</name>
<accession>A7RRH0</accession>
<keyword evidence="3 9" id="KW-1133">Transmembrane helix</keyword>
<organism evidence="12 13">
    <name type="scientific">Nematostella vectensis</name>
    <name type="common">Starlet sea anemone</name>
    <dbReference type="NCBI Taxonomy" id="45351"/>
    <lineage>
        <taxon>Eukaryota</taxon>
        <taxon>Metazoa</taxon>
        <taxon>Cnidaria</taxon>
        <taxon>Anthozoa</taxon>
        <taxon>Hexacorallia</taxon>
        <taxon>Actiniaria</taxon>
        <taxon>Edwardsiidae</taxon>
        <taxon>Nematostella</taxon>
    </lineage>
</organism>
<dbReference type="InterPro" id="IPR044746">
    <property type="entry name" value="ABCC_6TM_D1"/>
</dbReference>
<keyword evidence="7 8" id="KW-0807">Transducer</keyword>
<dbReference type="GO" id="GO:0008020">
    <property type="term" value="F:G protein-coupled photoreceptor activity"/>
    <property type="evidence" value="ECO:0000318"/>
    <property type="project" value="GO_Central"/>
</dbReference>
<dbReference type="PROSITE" id="PS50262">
    <property type="entry name" value="G_PROTEIN_RECEP_F1_2"/>
    <property type="match status" value="1"/>
</dbReference>
<feature type="transmembrane region" description="Helical" evidence="9">
    <location>
        <begin position="583"/>
        <end position="609"/>
    </location>
</feature>
<feature type="domain" description="ABC transmembrane type-1" evidence="11">
    <location>
        <begin position="376"/>
        <end position="646"/>
    </location>
</feature>
<dbReference type="HOGENOM" id="CLU_394134_0_0_1"/>
<dbReference type="GO" id="GO:0007186">
    <property type="term" value="P:G protein-coupled receptor signaling pathway"/>
    <property type="evidence" value="ECO:0000318"/>
    <property type="project" value="GO_Central"/>
</dbReference>
<feature type="non-terminal residue" evidence="12">
    <location>
        <position position="700"/>
    </location>
</feature>
<dbReference type="OMA" id="MECKTIE"/>
<evidence type="ECO:0000256" key="7">
    <source>
        <dbReference type="ARBA" id="ARBA00023224"/>
    </source>
</evidence>
<reference evidence="12 13" key="1">
    <citation type="journal article" date="2007" name="Science">
        <title>Sea anemone genome reveals ancestral eumetazoan gene repertoire and genomic organization.</title>
        <authorList>
            <person name="Putnam N.H."/>
            <person name="Srivastava M."/>
            <person name="Hellsten U."/>
            <person name="Dirks B."/>
            <person name="Chapman J."/>
            <person name="Salamov A."/>
            <person name="Terry A."/>
            <person name="Shapiro H."/>
            <person name="Lindquist E."/>
            <person name="Kapitonov V.V."/>
            <person name="Jurka J."/>
            <person name="Genikhovich G."/>
            <person name="Grigoriev I.V."/>
            <person name="Lucas S.M."/>
            <person name="Steele R.E."/>
            <person name="Finnerty J.R."/>
            <person name="Technau U."/>
            <person name="Martindale M.Q."/>
            <person name="Rokhsar D.S."/>
        </authorList>
    </citation>
    <scope>NUCLEOTIDE SEQUENCE [LARGE SCALE GENOMIC DNA]</scope>
    <source>
        <strain evidence="13">CH2 X CH6</strain>
    </source>
</reference>
<dbReference type="EMBL" id="DS469531">
    <property type="protein sequence ID" value="EDO45948.1"/>
    <property type="molecule type" value="Genomic_DNA"/>
</dbReference>
<comment type="similarity">
    <text evidence="8">Belongs to the G-protein coupled receptor 1 family.</text>
</comment>
<evidence type="ECO:0000313" key="13">
    <source>
        <dbReference type="Proteomes" id="UP000001593"/>
    </source>
</evidence>
<evidence type="ECO:0000313" key="12">
    <source>
        <dbReference type="EMBL" id="EDO45948.1"/>
    </source>
</evidence>
<dbReference type="GO" id="GO:0005886">
    <property type="term" value="C:plasma membrane"/>
    <property type="evidence" value="ECO:0000318"/>
    <property type="project" value="GO_Central"/>
</dbReference>
<evidence type="ECO:0000256" key="5">
    <source>
        <dbReference type="ARBA" id="ARBA00023136"/>
    </source>
</evidence>
<dbReference type="CDD" id="cd00637">
    <property type="entry name" value="7tm_classA_rhodopsin-like"/>
    <property type="match status" value="1"/>
</dbReference>
<dbReference type="FunFam" id="1.20.1070.10:FF:000762">
    <property type="entry name" value="Predicted protein"/>
    <property type="match status" value="1"/>
</dbReference>
<dbReference type="GO" id="GO:0071482">
    <property type="term" value="P:cellular response to light stimulus"/>
    <property type="evidence" value="ECO:0000318"/>
    <property type="project" value="GO_Central"/>
</dbReference>
<evidence type="ECO:0000256" key="9">
    <source>
        <dbReference type="SAM" id="Phobius"/>
    </source>
</evidence>
<dbReference type="InterPro" id="IPR050125">
    <property type="entry name" value="GPCR_opsins"/>
</dbReference>
<dbReference type="InterPro" id="IPR036640">
    <property type="entry name" value="ABC1_TM_sf"/>
</dbReference>
<dbReference type="SMART" id="SM01381">
    <property type="entry name" value="7TM_GPCR_Srsx"/>
    <property type="match status" value="1"/>
</dbReference>
<feature type="transmembrane region" description="Helical" evidence="9">
    <location>
        <begin position="477"/>
        <end position="497"/>
    </location>
</feature>
<dbReference type="PROSITE" id="PS00237">
    <property type="entry name" value="G_PROTEIN_RECEP_F1_1"/>
    <property type="match status" value="1"/>
</dbReference>
<dbReference type="InParanoid" id="A7RRH0"/>
<dbReference type="Pfam" id="PF00001">
    <property type="entry name" value="7tm_1"/>
    <property type="match status" value="1"/>
</dbReference>
<gene>
    <name evidence="12" type="ORF">NEMVEDRAFT_v1g201033</name>
</gene>
<evidence type="ECO:0000259" key="11">
    <source>
        <dbReference type="PROSITE" id="PS50929"/>
    </source>
</evidence>